<evidence type="ECO:0000256" key="5">
    <source>
        <dbReference type="ARBA" id="ARBA00022679"/>
    </source>
</evidence>
<evidence type="ECO:0000256" key="3">
    <source>
        <dbReference type="ARBA" id="ARBA00022475"/>
    </source>
</evidence>
<dbReference type="PATRIC" id="fig|42256.3.peg.1534"/>
<dbReference type="GO" id="GO:0005886">
    <property type="term" value="C:plasma membrane"/>
    <property type="evidence" value="ECO:0007669"/>
    <property type="project" value="UniProtKB-SubCell"/>
</dbReference>
<dbReference type="Proteomes" id="UP000025229">
    <property type="component" value="Chromosome"/>
</dbReference>
<keyword evidence="8 21" id="KW-0418">Kinase</keyword>
<keyword evidence="10 20" id="KW-1133">Transmembrane helix</keyword>
<keyword evidence="18" id="KW-0460">Magnesium</keyword>
<feature type="transmembrane region" description="Helical" evidence="20">
    <location>
        <begin position="44"/>
        <end position="61"/>
    </location>
</feature>
<evidence type="ECO:0000313" key="22">
    <source>
        <dbReference type="EMBL" id="MDX5894205.1"/>
    </source>
</evidence>
<evidence type="ECO:0000256" key="4">
    <source>
        <dbReference type="ARBA" id="ARBA00022516"/>
    </source>
</evidence>
<feature type="binding site" evidence="16">
    <location>
        <position position="80"/>
    </location>
    <ligand>
        <name>substrate</name>
    </ligand>
</feature>
<evidence type="ECO:0000313" key="21">
    <source>
        <dbReference type="EMBL" id="AHY46798.1"/>
    </source>
</evidence>
<keyword evidence="5 22" id="KW-0808">Transferase</keyword>
<feature type="binding site" evidence="18">
    <location>
        <position position="87"/>
    </location>
    <ligand>
        <name>a divalent metal cation</name>
        <dbReference type="ChEBI" id="CHEBI:60240"/>
    </ligand>
</feature>
<keyword evidence="6 20" id="KW-0812">Transmembrane</keyword>
<keyword evidence="23" id="KW-1185">Reference proteome</keyword>
<name>A0A023X382_RUBRA</name>
<sequence length="142" mass="14591">MRSRERSGGPSGKPPRRRRAPVGGFDHATRGVLATVRTQRNMKFHVLAAVAVVAAGLLFRVSALEFAALVLAMTLVLAAEVLNTAVEALVDLVSPEPHPLAKLAKDCAAGAVLVCAVGAAVVGLLVLGDDVLALARSVAGRP</sequence>
<accession>A0A023X382</accession>
<evidence type="ECO:0000256" key="15">
    <source>
        <dbReference type="PIRSR" id="PIRSR600829-1"/>
    </source>
</evidence>
<dbReference type="EMBL" id="JAWXXX010000001">
    <property type="protein sequence ID" value="MDX5894205.1"/>
    <property type="molecule type" value="Genomic_DNA"/>
</dbReference>
<feature type="binding site" evidence="17">
    <location>
        <position position="87"/>
    </location>
    <ligand>
        <name>ATP</name>
        <dbReference type="ChEBI" id="CHEBI:30616"/>
    </ligand>
</feature>
<evidence type="ECO:0000256" key="18">
    <source>
        <dbReference type="PIRSR" id="PIRSR600829-4"/>
    </source>
</evidence>
<dbReference type="PANTHER" id="PTHR34299">
    <property type="entry name" value="DIACYLGLYCEROL KINASE"/>
    <property type="match status" value="1"/>
</dbReference>
<dbReference type="eggNOG" id="COG0818">
    <property type="taxonomic scope" value="Bacteria"/>
</dbReference>
<dbReference type="AlphaFoldDB" id="A0A023X382"/>
<dbReference type="HOGENOM" id="CLU_112343_2_2_11"/>
<dbReference type="KEGG" id="rrd:RradSPS_1515"/>
<feature type="binding site" evidence="17">
    <location>
        <begin position="105"/>
        <end position="106"/>
    </location>
    <ligand>
        <name>ATP</name>
        <dbReference type="ChEBI" id="CHEBI:30616"/>
    </ligand>
</feature>
<evidence type="ECO:0000256" key="7">
    <source>
        <dbReference type="ARBA" id="ARBA00022741"/>
    </source>
</evidence>
<feature type="binding site" evidence="17">
    <location>
        <begin position="96"/>
        <end position="98"/>
    </location>
    <ligand>
        <name>ATP</name>
        <dbReference type="ChEBI" id="CHEBI:30616"/>
    </ligand>
</feature>
<evidence type="ECO:0000256" key="9">
    <source>
        <dbReference type="ARBA" id="ARBA00022840"/>
    </source>
</evidence>
<feature type="transmembrane region" description="Helical" evidence="20">
    <location>
        <begin position="107"/>
        <end position="127"/>
    </location>
</feature>
<evidence type="ECO:0000256" key="8">
    <source>
        <dbReference type="ARBA" id="ARBA00022777"/>
    </source>
</evidence>
<dbReference type="RefSeq" id="WP_198024453.1">
    <property type="nucleotide sequence ID" value="NZ_CP007514.1"/>
</dbReference>
<organism evidence="21 23">
    <name type="scientific">Rubrobacter radiotolerans</name>
    <name type="common">Arthrobacter radiotolerans</name>
    <dbReference type="NCBI Taxonomy" id="42256"/>
    <lineage>
        <taxon>Bacteria</taxon>
        <taxon>Bacillati</taxon>
        <taxon>Actinomycetota</taxon>
        <taxon>Rubrobacteria</taxon>
        <taxon>Rubrobacterales</taxon>
        <taxon>Rubrobacteraceae</taxon>
        <taxon>Rubrobacter</taxon>
    </lineage>
</organism>
<dbReference type="Gene3D" id="1.10.287.3610">
    <property type="match status" value="1"/>
</dbReference>
<keyword evidence="13" id="KW-0594">Phospholipid biosynthesis</keyword>
<keyword evidence="4" id="KW-0444">Lipid biosynthesis</keyword>
<evidence type="ECO:0000256" key="12">
    <source>
        <dbReference type="ARBA" id="ARBA00023136"/>
    </source>
</evidence>
<dbReference type="GO" id="GO:0005524">
    <property type="term" value="F:ATP binding"/>
    <property type="evidence" value="ECO:0007669"/>
    <property type="project" value="UniProtKB-KW"/>
</dbReference>
<dbReference type="Pfam" id="PF01219">
    <property type="entry name" value="DAGK_prokar"/>
    <property type="match status" value="1"/>
</dbReference>
<evidence type="ECO:0000313" key="23">
    <source>
        <dbReference type="Proteomes" id="UP000025229"/>
    </source>
</evidence>
<comment type="subcellular location">
    <subcellularLocation>
        <location evidence="1">Cell membrane</location>
        <topology evidence="1">Multi-pass membrane protein</topology>
    </subcellularLocation>
</comment>
<dbReference type="InterPro" id="IPR033717">
    <property type="entry name" value="UDPK"/>
</dbReference>
<keyword evidence="11" id="KW-0443">Lipid metabolism</keyword>
<dbReference type="Proteomes" id="UP001281130">
    <property type="component" value="Unassembled WGS sequence"/>
</dbReference>
<dbReference type="CDD" id="cd14265">
    <property type="entry name" value="UDPK_IM_like"/>
    <property type="match status" value="1"/>
</dbReference>
<dbReference type="PROSITE" id="PS01069">
    <property type="entry name" value="DAGK_PROKAR"/>
    <property type="match status" value="1"/>
</dbReference>
<keyword evidence="9 17" id="KW-0067">ATP-binding</keyword>
<dbReference type="GO" id="GO:0016301">
    <property type="term" value="F:kinase activity"/>
    <property type="evidence" value="ECO:0007669"/>
    <property type="project" value="UniProtKB-KW"/>
</dbReference>
<keyword evidence="14" id="KW-1208">Phospholipid metabolism</keyword>
<gene>
    <name evidence="21" type="ORF">RradSPS_1515</name>
    <name evidence="22" type="ORF">SIL72_09200</name>
</gene>
<dbReference type="GO" id="GO:0046872">
    <property type="term" value="F:metal ion binding"/>
    <property type="evidence" value="ECO:0007669"/>
    <property type="project" value="UniProtKB-KW"/>
</dbReference>
<keyword evidence="12 20" id="KW-0472">Membrane</keyword>
<evidence type="ECO:0000256" key="14">
    <source>
        <dbReference type="ARBA" id="ARBA00023264"/>
    </source>
</evidence>
<protein>
    <submittedName>
        <fullName evidence="21 22">Diacylglycerol kinase</fullName>
        <ecNumber evidence="22">2.7.1.-</ecNumber>
    </submittedName>
</protein>
<reference evidence="21 23" key="1">
    <citation type="submission" date="2014-03" db="EMBL/GenBank/DDBJ databases">
        <title>Complete genome sequence of the Radio-Resistant Rubrobacter radiotolerans RSPS-4.</title>
        <authorList>
            <person name="Egas C.C."/>
            <person name="Barroso C.C."/>
            <person name="Froufe H.J.C."/>
            <person name="Pacheco J.J."/>
            <person name="Albuquerque L.L."/>
            <person name="da Costa M.M.S."/>
        </authorList>
    </citation>
    <scope>NUCLEOTIDE SEQUENCE [LARGE SCALE GENOMIC DNA]</scope>
    <source>
        <strain evidence="21 23">RSPS-4</strain>
    </source>
</reference>
<evidence type="ECO:0000256" key="17">
    <source>
        <dbReference type="PIRSR" id="PIRSR600829-3"/>
    </source>
</evidence>
<comment type="cofactor">
    <cofactor evidence="18">
        <name>Mg(2+)</name>
        <dbReference type="ChEBI" id="CHEBI:18420"/>
    </cofactor>
    <text evidence="18">Mn(2+), Zn(2+), Cd(2+) and Co(2+) support activity to lesser extents.</text>
</comment>
<evidence type="ECO:0000256" key="13">
    <source>
        <dbReference type="ARBA" id="ARBA00023209"/>
    </source>
</evidence>
<evidence type="ECO:0000256" key="19">
    <source>
        <dbReference type="SAM" id="MobiDB-lite"/>
    </source>
</evidence>
<evidence type="ECO:0000256" key="10">
    <source>
        <dbReference type="ARBA" id="ARBA00022989"/>
    </source>
</evidence>
<keyword evidence="18" id="KW-0479">Metal-binding</keyword>
<evidence type="ECO:0000256" key="1">
    <source>
        <dbReference type="ARBA" id="ARBA00004651"/>
    </source>
</evidence>
<dbReference type="EC" id="2.7.1.-" evidence="22"/>
<evidence type="ECO:0000256" key="11">
    <source>
        <dbReference type="ARBA" id="ARBA00023098"/>
    </source>
</evidence>
<keyword evidence="3" id="KW-1003">Cell membrane</keyword>
<evidence type="ECO:0000256" key="6">
    <source>
        <dbReference type="ARBA" id="ARBA00022692"/>
    </source>
</evidence>
<dbReference type="PANTHER" id="PTHR34299:SF1">
    <property type="entry name" value="DIACYLGLYCEROL KINASE"/>
    <property type="match status" value="1"/>
</dbReference>
<dbReference type="InterPro" id="IPR036945">
    <property type="entry name" value="DAGK_sf"/>
</dbReference>
<reference evidence="22" key="2">
    <citation type="submission" date="2023-11" db="EMBL/GenBank/DDBJ databases">
        <title>MicrobeMod: A computational toolkit for identifying prokaryotic methylation and restriction-modification with nanopore sequencing.</title>
        <authorList>
            <person name="Crits-Christoph A."/>
            <person name="Kang S.C."/>
            <person name="Lee H."/>
            <person name="Ostrov N."/>
        </authorList>
    </citation>
    <scope>NUCLEOTIDE SEQUENCE</scope>
    <source>
        <strain evidence="22">ATCC 51242</strain>
    </source>
</reference>
<feature type="active site" description="Proton acceptor" evidence="15">
    <location>
        <position position="80"/>
    </location>
</feature>
<dbReference type="STRING" id="42256.RradSPS_1515"/>
<dbReference type="EMBL" id="CP007514">
    <property type="protein sequence ID" value="AHY46798.1"/>
    <property type="molecule type" value="Genomic_DNA"/>
</dbReference>
<proteinExistence type="inferred from homology"/>
<dbReference type="GO" id="GO:0008654">
    <property type="term" value="P:phospholipid biosynthetic process"/>
    <property type="evidence" value="ECO:0007669"/>
    <property type="project" value="UniProtKB-KW"/>
</dbReference>
<comment type="similarity">
    <text evidence="2">Belongs to the bacterial diacylglycerol kinase family.</text>
</comment>
<feature type="region of interest" description="Disordered" evidence="19">
    <location>
        <begin position="1"/>
        <end position="24"/>
    </location>
</feature>
<keyword evidence="7 17" id="KW-0547">Nucleotide-binding</keyword>
<dbReference type="InterPro" id="IPR000829">
    <property type="entry name" value="DAGK"/>
</dbReference>
<evidence type="ECO:0000256" key="2">
    <source>
        <dbReference type="ARBA" id="ARBA00005967"/>
    </source>
</evidence>
<evidence type="ECO:0000256" key="20">
    <source>
        <dbReference type="SAM" id="Phobius"/>
    </source>
</evidence>
<evidence type="ECO:0000256" key="16">
    <source>
        <dbReference type="PIRSR" id="PIRSR600829-2"/>
    </source>
</evidence>